<evidence type="ECO:0000313" key="2">
    <source>
        <dbReference type="EMBL" id="KAG1819633.1"/>
    </source>
</evidence>
<accession>A0A9P7EEK7</accession>
<proteinExistence type="predicted"/>
<dbReference type="PROSITE" id="PS51257">
    <property type="entry name" value="PROKAR_LIPOPROTEIN"/>
    <property type="match status" value="1"/>
</dbReference>
<feature type="region of interest" description="Disordered" evidence="1">
    <location>
        <begin position="1"/>
        <end position="26"/>
    </location>
</feature>
<dbReference type="OrthoDB" id="2675751at2759"/>
<dbReference type="Proteomes" id="UP000807769">
    <property type="component" value="Unassembled WGS sequence"/>
</dbReference>
<dbReference type="AlphaFoldDB" id="A0A9P7EEK7"/>
<keyword evidence="3" id="KW-1185">Reference proteome</keyword>
<reference evidence="2" key="1">
    <citation type="journal article" date="2020" name="New Phytol.">
        <title>Comparative genomics reveals dynamic genome evolution in host specialist ectomycorrhizal fungi.</title>
        <authorList>
            <person name="Lofgren L.A."/>
            <person name="Nguyen N.H."/>
            <person name="Vilgalys R."/>
            <person name="Ruytinx J."/>
            <person name="Liao H.L."/>
            <person name="Branco S."/>
            <person name="Kuo A."/>
            <person name="LaButti K."/>
            <person name="Lipzen A."/>
            <person name="Andreopoulos W."/>
            <person name="Pangilinan J."/>
            <person name="Riley R."/>
            <person name="Hundley H."/>
            <person name="Na H."/>
            <person name="Barry K."/>
            <person name="Grigoriev I.V."/>
            <person name="Stajich J.E."/>
            <person name="Kennedy P.G."/>
        </authorList>
    </citation>
    <scope>NUCLEOTIDE SEQUENCE</scope>
    <source>
        <strain evidence="2">MN1</strain>
    </source>
</reference>
<dbReference type="GeneID" id="64633790"/>
<name>A0A9P7EEK7_9AGAM</name>
<dbReference type="EMBL" id="JABBWG010000009">
    <property type="protein sequence ID" value="KAG1819633.1"/>
    <property type="molecule type" value="Genomic_DNA"/>
</dbReference>
<organism evidence="2 3">
    <name type="scientific">Suillus subaureus</name>
    <dbReference type="NCBI Taxonomy" id="48587"/>
    <lineage>
        <taxon>Eukaryota</taxon>
        <taxon>Fungi</taxon>
        <taxon>Dikarya</taxon>
        <taxon>Basidiomycota</taxon>
        <taxon>Agaricomycotina</taxon>
        <taxon>Agaricomycetes</taxon>
        <taxon>Agaricomycetidae</taxon>
        <taxon>Boletales</taxon>
        <taxon>Suillineae</taxon>
        <taxon>Suillaceae</taxon>
        <taxon>Suillus</taxon>
    </lineage>
</organism>
<evidence type="ECO:0000313" key="3">
    <source>
        <dbReference type="Proteomes" id="UP000807769"/>
    </source>
</evidence>
<comment type="caution">
    <text evidence="2">The sequence shown here is derived from an EMBL/GenBank/DDBJ whole genome shotgun (WGS) entry which is preliminary data.</text>
</comment>
<evidence type="ECO:0000256" key="1">
    <source>
        <dbReference type="SAM" id="MobiDB-lite"/>
    </source>
</evidence>
<feature type="compositionally biased region" description="Low complexity" evidence="1">
    <location>
        <begin position="1"/>
        <end position="23"/>
    </location>
</feature>
<protein>
    <submittedName>
        <fullName evidence="2">Uncharacterized protein</fullName>
    </submittedName>
</protein>
<sequence>MKRPTAASYLTSSAPAPSTAASSCQPNPQMIQQSVNAAQRKSSINPPPVVAVPDWINATMGPLPISHHHAITGPDVVIPTSWQGLAAVPIPSRLTNAIGYSLHHKSHIQENVSDGLKLPMLILISAVHEAGGHKKSRDISIGNICEGKKDIDAYIDAPGLINLALEMVLPKLCALGSIFSWCDEEFIVQDSG</sequence>
<gene>
    <name evidence="2" type="ORF">BJ212DRAFT_1478873</name>
</gene>
<dbReference type="RefSeq" id="XP_041195168.1">
    <property type="nucleotide sequence ID" value="XM_041339774.1"/>
</dbReference>